<evidence type="ECO:0000313" key="1">
    <source>
        <dbReference type="EMBL" id="KAF5876360.1"/>
    </source>
</evidence>
<accession>A0A8H6ELJ3</accession>
<name>A0A8H6ELJ3_9HELO</name>
<dbReference type="Proteomes" id="UP000531561">
    <property type="component" value="Unassembled WGS sequence"/>
</dbReference>
<dbReference type="AlphaFoldDB" id="A0A8H6ELJ3"/>
<comment type="caution">
    <text evidence="1">The sequence shown here is derived from an EMBL/GenBank/DDBJ whole genome shotgun (WGS) entry which is preliminary data.</text>
</comment>
<sequence>MTRKGTRFLACFPIAFKFFPELLRFTSDLHLSSSTLKSWSPHKICAFSKSDIASRAKRALRASESGLKSIRTGSQTDTGMLFQMHQSPNEKSNANERRSIHETMILAIMVPVAKNGQEGITKSYRRS</sequence>
<keyword evidence="2" id="KW-1185">Reference proteome</keyword>
<gene>
    <name evidence="1" type="ORF">Bfra_002765</name>
</gene>
<protein>
    <submittedName>
        <fullName evidence="1">Uncharacterized protein</fullName>
    </submittedName>
</protein>
<proteinExistence type="predicted"/>
<evidence type="ECO:0000313" key="2">
    <source>
        <dbReference type="Proteomes" id="UP000531561"/>
    </source>
</evidence>
<dbReference type="GeneID" id="59256870"/>
<organism evidence="1 2">
    <name type="scientific">Botrytis fragariae</name>
    <dbReference type="NCBI Taxonomy" id="1964551"/>
    <lineage>
        <taxon>Eukaryota</taxon>
        <taxon>Fungi</taxon>
        <taxon>Dikarya</taxon>
        <taxon>Ascomycota</taxon>
        <taxon>Pezizomycotina</taxon>
        <taxon>Leotiomycetes</taxon>
        <taxon>Helotiales</taxon>
        <taxon>Sclerotiniaceae</taxon>
        <taxon>Botrytis</taxon>
    </lineage>
</organism>
<dbReference type="EMBL" id="JABFCT010000004">
    <property type="protein sequence ID" value="KAF5876360.1"/>
    <property type="molecule type" value="Genomic_DNA"/>
</dbReference>
<dbReference type="RefSeq" id="XP_037195306.1">
    <property type="nucleotide sequence ID" value="XM_037333178.1"/>
</dbReference>
<reference evidence="1 2" key="1">
    <citation type="journal article" date="2020" name="Phytopathology">
        <title>A high-quality genome resource of Botrytis fragariae, a new and rapidly spreading fungal pathogen causing strawberry gray mold in the U.S.A.</title>
        <authorList>
            <person name="Wu Y."/>
            <person name="Saski C.A."/>
            <person name="Schnabel G."/>
            <person name="Xiao S."/>
            <person name="Hu M."/>
        </authorList>
    </citation>
    <scope>NUCLEOTIDE SEQUENCE [LARGE SCALE GENOMIC DNA]</scope>
    <source>
        <strain evidence="1 2">BVB16</strain>
    </source>
</reference>